<accession>A0A0F9LLQ6</accession>
<dbReference type="EMBL" id="LAZR01005940">
    <property type="protein sequence ID" value="KKM95979.1"/>
    <property type="molecule type" value="Genomic_DNA"/>
</dbReference>
<protein>
    <submittedName>
        <fullName evidence="1">Uncharacterized protein</fullName>
    </submittedName>
</protein>
<proteinExistence type="predicted"/>
<comment type="caution">
    <text evidence="1">The sequence shown here is derived from an EMBL/GenBank/DDBJ whole genome shotgun (WGS) entry which is preliminary data.</text>
</comment>
<reference evidence="1" key="1">
    <citation type="journal article" date="2015" name="Nature">
        <title>Complex archaea that bridge the gap between prokaryotes and eukaryotes.</title>
        <authorList>
            <person name="Spang A."/>
            <person name="Saw J.H."/>
            <person name="Jorgensen S.L."/>
            <person name="Zaremba-Niedzwiedzka K."/>
            <person name="Martijn J."/>
            <person name="Lind A.E."/>
            <person name="van Eijk R."/>
            <person name="Schleper C."/>
            <person name="Guy L."/>
            <person name="Ettema T.J."/>
        </authorList>
    </citation>
    <scope>NUCLEOTIDE SEQUENCE</scope>
</reference>
<evidence type="ECO:0000313" key="1">
    <source>
        <dbReference type="EMBL" id="KKM95979.1"/>
    </source>
</evidence>
<sequence length="101" mass="11358">MKPTCKLCETRHWTYEEHVLVGDGSAPAYVKRMVQGVMSKVMPNDDARGIPHPDVLLGAGGRDFAMEPVTQKTCNACNKPLHNRGKVYNACRQKAYRERRA</sequence>
<name>A0A0F9LLQ6_9ZZZZ</name>
<gene>
    <name evidence="1" type="ORF">LCGC14_1182770</name>
</gene>
<organism evidence="1">
    <name type="scientific">marine sediment metagenome</name>
    <dbReference type="NCBI Taxonomy" id="412755"/>
    <lineage>
        <taxon>unclassified sequences</taxon>
        <taxon>metagenomes</taxon>
        <taxon>ecological metagenomes</taxon>
    </lineage>
</organism>
<dbReference type="AlphaFoldDB" id="A0A0F9LLQ6"/>